<dbReference type="AlphaFoldDB" id="N6X5T2"/>
<comment type="caution">
    <text evidence="7">The sequence shown here is derived from an EMBL/GenBank/DDBJ whole genome shotgun (WGS) entry which is preliminary data.</text>
</comment>
<dbReference type="GO" id="GO:0009055">
    <property type="term" value="F:electron transfer activity"/>
    <property type="evidence" value="ECO:0007669"/>
    <property type="project" value="InterPro"/>
</dbReference>
<dbReference type="InterPro" id="IPR009056">
    <property type="entry name" value="Cyt_c-like_dom"/>
</dbReference>
<dbReference type="GO" id="GO:0046872">
    <property type="term" value="F:metal ion binding"/>
    <property type="evidence" value="ECO:0007669"/>
    <property type="project" value="UniProtKB-KW"/>
</dbReference>
<gene>
    <name evidence="7" type="ORF">J057_02120</name>
</gene>
<dbReference type="PATRIC" id="fig|626887.3.peg.401"/>
<dbReference type="Proteomes" id="UP000013165">
    <property type="component" value="Unassembled WGS sequence"/>
</dbReference>
<evidence type="ECO:0000256" key="1">
    <source>
        <dbReference type="ARBA" id="ARBA00022617"/>
    </source>
</evidence>
<dbReference type="GO" id="GO:0020037">
    <property type="term" value="F:heme binding"/>
    <property type="evidence" value="ECO:0007669"/>
    <property type="project" value="InterPro"/>
</dbReference>
<reference evidence="7 8" key="1">
    <citation type="journal article" date="2013" name="Genome Announc.">
        <title>Genome Sequence of the Polycyclic Aromatic Hydrocarbon-Degrading Bacterium Strain Marinobacter nanhaiticus D15-8WT.</title>
        <authorList>
            <person name="Cui Z."/>
            <person name="Gao W."/>
            <person name="Li Q."/>
            <person name="Xu G."/>
            <person name="Zheng L."/>
        </authorList>
    </citation>
    <scope>NUCLEOTIDE SEQUENCE [LARGE SCALE GENOMIC DNA]</scope>
    <source>
        <strain evidence="7 8">D15-8W</strain>
    </source>
</reference>
<feature type="domain" description="Cytochrome c" evidence="6">
    <location>
        <begin position="67"/>
        <end position="152"/>
    </location>
</feature>
<keyword evidence="3 4" id="KW-0408">Iron</keyword>
<proteinExistence type="predicted"/>
<evidence type="ECO:0000256" key="4">
    <source>
        <dbReference type="PROSITE-ProRule" id="PRU00433"/>
    </source>
</evidence>
<evidence type="ECO:0000256" key="2">
    <source>
        <dbReference type="ARBA" id="ARBA00022723"/>
    </source>
</evidence>
<evidence type="ECO:0000259" key="6">
    <source>
        <dbReference type="PROSITE" id="PS51007"/>
    </source>
</evidence>
<feature type="region of interest" description="Disordered" evidence="5">
    <location>
        <begin position="166"/>
        <end position="244"/>
    </location>
</feature>
<dbReference type="OrthoDB" id="9765171at2"/>
<dbReference type="STRING" id="626887.J057_02120"/>
<dbReference type="EMBL" id="APLQ01000010">
    <property type="protein sequence ID" value="ENO16468.1"/>
    <property type="molecule type" value="Genomic_DNA"/>
</dbReference>
<evidence type="ECO:0000256" key="3">
    <source>
        <dbReference type="ARBA" id="ARBA00023004"/>
    </source>
</evidence>
<dbReference type="Pfam" id="PF13442">
    <property type="entry name" value="Cytochrome_CBB3"/>
    <property type="match status" value="1"/>
</dbReference>
<dbReference type="RefSeq" id="WP_004582977.1">
    <property type="nucleotide sequence ID" value="NZ_AP028878.1"/>
</dbReference>
<feature type="compositionally biased region" description="Basic and acidic residues" evidence="5">
    <location>
        <begin position="203"/>
        <end position="219"/>
    </location>
</feature>
<evidence type="ECO:0000313" key="7">
    <source>
        <dbReference type="EMBL" id="ENO16468.1"/>
    </source>
</evidence>
<dbReference type="PROSITE" id="PS51007">
    <property type="entry name" value="CYTC"/>
    <property type="match status" value="1"/>
</dbReference>
<keyword evidence="1 4" id="KW-0349">Heme</keyword>
<evidence type="ECO:0000313" key="8">
    <source>
        <dbReference type="Proteomes" id="UP000013165"/>
    </source>
</evidence>
<protein>
    <submittedName>
        <fullName evidence="7">Cytochrome c</fullName>
    </submittedName>
</protein>
<dbReference type="SUPFAM" id="SSF46626">
    <property type="entry name" value="Cytochrome c"/>
    <property type="match status" value="1"/>
</dbReference>
<dbReference type="eggNOG" id="COG2010">
    <property type="taxonomic scope" value="Bacteria"/>
</dbReference>
<name>N6X5T2_9GAMM</name>
<keyword evidence="2 4" id="KW-0479">Metal-binding</keyword>
<dbReference type="HOGENOM" id="CLU_089635_1_0_6"/>
<dbReference type="Gene3D" id="1.10.760.10">
    <property type="entry name" value="Cytochrome c-like domain"/>
    <property type="match status" value="1"/>
</dbReference>
<organism evidence="7 8">
    <name type="scientific">Marinobacter nanhaiticus D15-8W</name>
    <dbReference type="NCBI Taxonomy" id="626887"/>
    <lineage>
        <taxon>Bacteria</taxon>
        <taxon>Pseudomonadati</taxon>
        <taxon>Pseudomonadota</taxon>
        <taxon>Gammaproteobacteria</taxon>
        <taxon>Pseudomonadales</taxon>
        <taxon>Marinobacteraceae</taxon>
        <taxon>Marinobacter</taxon>
    </lineage>
</organism>
<evidence type="ECO:0000256" key="5">
    <source>
        <dbReference type="SAM" id="MobiDB-lite"/>
    </source>
</evidence>
<accession>N6X5T2</accession>
<keyword evidence="8" id="KW-1185">Reference proteome</keyword>
<sequence length="244" mass="25986">MKFFLGVLTTLAVLVLGVVSFVFSGMYNVAATEDHTAAGRWALHQAMHSSVAARSDGIDVPNLDDESMVRRGAQAYDALCAACHLKPGLDSSLIRTGLNPTPPALAEGGHHDSARQFWIIKNGIRMTGMPAWGPTHDDEALWEIVAFLKELPGLSEDEYAQLVQPTKGQDGMANDGHDHDHGNMRAMMDGGGHHDSTPASGHAGDDSEGHGEPGHHDSQGEASQKATKAASAEEDDHYADGHTH</sequence>
<dbReference type="InterPro" id="IPR036909">
    <property type="entry name" value="Cyt_c-like_dom_sf"/>
</dbReference>